<dbReference type="NCBIfam" id="TIGR00757">
    <property type="entry name" value="RNaseEG"/>
    <property type="match status" value="1"/>
</dbReference>
<organism evidence="12">
    <name type="scientific">candidate division WOR-3 bacterium</name>
    <dbReference type="NCBI Taxonomy" id="2052148"/>
    <lineage>
        <taxon>Bacteria</taxon>
        <taxon>Bacteria division WOR-3</taxon>
    </lineage>
</organism>
<dbReference type="GO" id="GO:0003723">
    <property type="term" value="F:RNA binding"/>
    <property type="evidence" value="ECO:0007669"/>
    <property type="project" value="UniProtKB-KW"/>
</dbReference>
<evidence type="ECO:0000259" key="11">
    <source>
        <dbReference type="PROSITE" id="PS50126"/>
    </source>
</evidence>
<feature type="domain" description="S1 motif" evidence="11">
    <location>
        <begin position="41"/>
        <end position="118"/>
    </location>
</feature>
<dbReference type="SUPFAM" id="SSF50249">
    <property type="entry name" value="Nucleic acid-binding proteins"/>
    <property type="match status" value="1"/>
</dbReference>
<comment type="caution">
    <text evidence="12">The sequence shown here is derived from an EMBL/GenBank/DDBJ whole genome shotgun (WGS) entry which is preliminary data.</text>
</comment>
<keyword evidence="9" id="KW-0694">RNA-binding</keyword>
<dbReference type="InterPro" id="IPR012340">
    <property type="entry name" value="NA-bd_OB-fold"/>
</dbReference>
<evidence type="ECO:0000256" key="8">
    <source>
        <dbReference type="ARBA" id="ARBA00022842"/>
    </source>
</evidence>
<dbReference type="PROSITE" id="PS50126">
    <property type="entry name" value="S1"/>
    <property type="match status" value="1"/>
</dbReference>
<keyword evidence="4" id="KW-0540">Nuclease</keyword>
<evidence type="ECO:0000256" key="3">
    <source>
        <dbReference type="ARBA" id="ARBA00022519"/>
    </source>
</evidence>
<dbReference type="Pfam" id="PF10150">
    <property type="entry name" value="RNase_E_G"/>
    <property type="match status" value="1"/>
</dbReference>
<dbReference type="AlphaFoldDB" id="A0A7C3YTH7"/>
<evidence type="ECO:0000256" key="10">
    <source>
        <dbReference type="ARBA" id="ARBA00023136"/>
    </source>
</evidence>
<dbReference type="InterPro" id="IPR003029">
    <property type="entry name" value="S1_domain"/>
</dbReference>
<dbReference type="Gene3D" id="3.40.1260.20">
    <property type="entry name" value="Ribonuclease E, catalytic domain"/>
    <property type="match status" value="1"/>
</dbReference>
<dbReference type="GO" id="GO:0046872">
    <property type="term" value="F:metal ion binding"/>
    <property type="evidence" value="ECO:0007669"/>
    <property type="project" value="UniProtKB-KW"/>
</dbReference>
<dbReference type="GO" id="GO:0016787">
    <property type="term" value="F:hydrolase activity"/>
    <property type="evidence" value="ECO:0007669"/>
    <property type="project" value="UniProtKB-KW"/>
</dbReference>
<evidence type="ECO:0000313" key="12">
    <source>
        <dbReference type="EMBL" id="HGE99512.1"/>
    </source>
</evidence>
<accession>A0A7C3YTH7</accession>
<dbReference type="EMBL" id="DTMQ01000038">
    <property type="protein sequence ID" value="HGE99512.1"/>
    <property type="molecule type" value="Genomic_DNA"/>
</dbReference>
<evidence type="ECO:0000256" key="7">
    <source>
        <dbReference type="ARBA" id="ARBA00022801"/>
    </source>
</evidence>
<gene>
    <name evidence="12" type="ORF">ENX07_05530</name>
</gene>
<dbReference type="InterPro" id="IPR019307">
    <property type="entry name" value="RNA-bd_AU-1/RNase_E/G"/>
</dbReference>
<dbReference type="Gene3D" id="2.40.50.140">
    <property type="entry name" value="Nucleic acid-binding proteins"/>
    <property type="match status" value="1"/>
</dbReference>
<dbReference type="GO" id="GO:0004519">
    <property type="term" value="F:endonuclease activity"/>
    <property type="evidence" value="ECO:0007669"/>
    <property type="project" value="UniProtKB-KW"/>
</dbReference>
<dbReference type="CDD" id="cd04453">
    <property type="entry name" value="S1_RNase_E"/>
    <property type="match status" value="1"/>
</dbReference>
<protein>
    <submittedName>
        <fullName evidence="12">Rne/Rng family ribonuclease</fullName>
    </submittedName>
</protein>
<evidence type="ECO:0000256" key="2">
    <source>
        <dbReference type="ARBA" id="ARBA00022475"/>
    </source>
</evidence>
<keyword evidence="6" id="KW-0255">Endonuclease</keyword>
<evidence type="ECO:0000256" key="5">
    <source>
        <dbReference type="ARBA" id="ARBA00022723"/>
    </source>
</evidence>
<reference evidence="12" key="1">
    <citation type="journal article" date="2020" name="mSystems">
        <title>Genome- and Community-Level Interaction Insights into Carbon Utilization and Element Cycling Functions of Hydrothermarchaeota in Hydrothermal Sediment.</title>
        <authorList>
            <person name="Zhou Z."/>
            <person name="Liu Y."/>
            <person name="Xu W."/>
            <person name="Pan J."/>
            <person name="Luo Z.H."/>
            <person name="Li M."/>
        </authorList>
    </citation>
    <scope>NUCLEOTIDE SEQUENCE [LARGE SCALE GENOMIC DNA]</scope>
    <source>
        <strain evidence="12">SpSt-906</strain>
    </source>
</reference>
<keyword evidence="3" id="KW-0997">Cell inner membrane</keyword>
<keyword evidence="7" id="KW-0378">Hydrolase</keyword>
<dbReference type="GO" id="GO:0005737">
    <property type="term" value="C:cytoplasm"/>
    <property type="evidence" value="ECO:0007669"/>
    <property type="project" value="TreeGrafter"/>
</dbReference>
<proteinExistence type="predicted"/>
<dbReference type="Pfam" id="PF00575">
    <property type="entry name" value="S1"/>
    <property type="match status" value="1"/>
</dbReference>
<keyword evidence="10" id="KW-0472">Membrane</keyword>
<keyword evidence="8" id="KW-0460">Magnesium</keyword>
<evidence type="ECO:0000256" key="6">
    <source>
        <dbReference type="ARBA" id="ARBA00022759"/>
    </source>
</evidence>
<evidence type="ECO:0000256" key="9">
    <source>
        <dbReference type="ARBA" id="ARBA00022884"/>
    </source>
</evidence>
<sequence length="486" mass="56213">MKTNVKIIFSSYYEDNRCALFEGERLVEFYVENPKIRSEVGRIYKGRVENVVKGLRGAFVNLGLRKNGFLPLAEIPDETFLEKEEVKDKSTSINVGDEILCQVVKEPMGEKGSRLTSYVHIPGHYLVYFPTIDRIGISQKIRDKKERVRLRDLLKRIKKPGVGVIIRTAAEFAPEENIQKEYLALEKAYEGIRERWEKVKAPALLYEEPPFPVRMVRDLFTYETEVIYCDAKETYDVLFSYLEKVSPESVDKLKLYQGEKPIFEKMRVEEELKRALERKIWLKSGGFITIDQTEAVVAIDVNTGRFAWEEDPETLILQTNLEAASEIARAIRLRDLSGLIIIDFIDMQQPKNMERVVEELKLCLENDRAKSDFARISRFGILEMTREKIRPSLFESLSETCPVCHGRGRIPNRHEIAVKIKNQLLAKKESIQGKKVKILVSDFLENYLREEWGENLAELIKDLKIALELKSSPQLPLTGFKIMLES</sequence>
<keyword evidence="5" id="KW-0479">Metal-binding</keyword>
<dbReference type="SMART" id="SM00316">
    <property type="entry name" value="S1"/>
    <property type="match status" value="1"/>
</dbReference>
<evidence type="ECO:0000256" key="4">
    <source>
        <dbReference type="ARBA" id="ARBA00022722"/>
    </source>
</evidence>
<keyword evidence="2" id="KW-1003">Cell membrane</keyword>
<dbReference type="GO" id="GO:0006364">
    <property type="term" value="P:rRNA processing"/>
    <property type="evidence" value="ECO:0007669"/>
    <property type="project" value="TreeGrafter"/>
</dbReference>
<dbReference type="InterPro" id="IPR004659">
    <property type="entry name" value="RNase_E/G"/>
</dbReference>
<name>A0A7C3YTH7_UNCW3</name>
<comment type="cofactor">
    <cofactor evidence="1">
        <name>Mg(2+)</name>
        <dbReference type="ChEBI" id="CHEBI:18420"/>
    </cofactor>
</comment>
<dbReference type="GO" id="GO:0004540">
    <property type="term" value="F:RNA nuclease activity"/>
    <property type="evidence" value="ECO:0007669"/>
    <property type="project" value="InterPro"/>
</dbReference>
<dbReference type="PANTHER" id="PTHR30001">
    <property type="entry name" value="RIBONUCLEASE"/>
    <property type="match status" value="1"/>
</dbReference>
<dbReference type="PANTHER" id="PTHR30001:SF1">
    <property type="entry name" value="RIBONUCLEASE E_G-LIKE PROTEIN, CHLOROPLASTIC"/>
    <property type="match status" value="1"/>
</dbReference>
<evidence type="ECO:0000256" key="1">
    <source>
        <dbReference type="ARBA" id="ARBA00001946"/>
    </source>
</evidence>